<evidence type="ECO:0000256" key="4">
    <source>
        <dbReference type="RuleBase" id="RU367031"/>
    </source>
</evidence>
<dbReference type="EMBL" id="BSYO01000011">
    <property type="protein sequence ID" value="GMH11305.1"/>
    <property type="molecule type" value="Genomic_DNA"/>
</dbReference>
<dbReference type="AlphaFoldDB" id="A0AAD3SIB5"/>
<dbReference type="InterPro" id="IPR005175">
    <property type="entry name" value="PPC_dom"/>
</dbReference>
<keyword evidence="3 4" id="KW-0804">Transcription</keyword>
<evidence type="ECO:0000259" key="6">
    <source>
        <dbReference type="PROSITE" id="PS51742"/>
    </source>
</evidence>
<keyword evidence="2 4" id="KW-0238">DNA-binding</keyword>
<reference evidence="7" key="1">
    <citation type="submission" date="2023-05" db="EMBL/GenBank/DDBJ databases">
        <title>Nepenthes gracilis genome sequencing.</title>
        <authorList>
            <person name="Fukushima K."/>
        </authorList>
    </citation>
    <scope>NUCLEOTIDE SEQUENCE</scope>
    <source>
        <strain evidence="7">SING2019-196</strain>
    </source>
</reference>
<comment type="function">
    <text evidence="4">Transcription factor that specifically binds AT-rich DNA sequences related to the nuclear matrix attachment regions (MARs).</text>
</comment>
<evidence type="ECO:0000256" key="3">
    <source>
        <dbReference type="ARBA" id="ARBA00023163"/>
    </source>
</evidence>
<dbReference type="PROSITE" id="PS51742">
    <property type="entry name" value="PPC"/>
    <property type="match status" value="1"/>
</dbReference>
<organism evidence="7 8">
    <name type="scientific">Nepenthes gracilis</name>
    <name type="common">Slender pitcher plant</name>
    <dbReference type="NCBI Taxonomy" id="150966"/>
    <lineage>
        <taxon>Eukaryota</taxon>
        <taxon>Viridiplantae</taxon>
        <taxon>Streptophyta</taxon>
        <taxon>Embryophyta</taxon>
        <taxon>Tracheophyta</taxon>
        <taxon>Spermatophyta</taxon>
        <taxon>Magnoliopsida</taxon>
        <taxon>eudicotyledons</taxon>
        <taxon>Gunneridae</taxon>
        <taxon>Pentapetalae</taxon>
        <taxon>Caryophyllales</taxon>
        <taxon>Nepenthaceae</taxon>
        <taxon>Nepenthes</taxon>
    </lineage>
</organism>
<feature type="domain" description="PPC" evidence="6">
    <location>
        <begin position="126"/>
        <end position="266"/>
    </location>
</feature>
<dbReference type="Proteomes" id="UP001279734">
    <property type="component" value="Unassembled WGS sequence"/>
</dbReference>
<evidence type="ECO:0000313" key="8">
    <source>
        <dbReference type="Proteomes" id="UP001279734"/>
    </source>
</evidence>
<keyword evidence="4" id="KW-0539">Nucleus</keyword>
<dbReference type="Pfam" id="PF03479">
    <property type="entry name" value="PCC"/>
    <property type="match status" value="1"/>
</dbReference>
<keyword evidence="1 4" id="KW-0805">Transcription regulation</keyword>
<dbReference type="CDD" id="cd11378">
    <property type="entry name" value="DUF296"/>
    <property type="match status" value="1"/>
</dbReference>
<feature type="compositionally biased region" description="Low complexity" evidence="5">
    <location>
        <begin position="84"/>
        <end position="97"/>
    </location>
</feature>
<proteinExistence type="predicted"/>
<feature type="region of interest" description="Disordered" evidence="5">
    <location>
        <begin position="73"/>
        <end position="111"/>
    </location>
</feature>
<protein>
    <recommendedName>
        <fullName evidence="4">AT-hook motif nuclear-localized protein</fullName>
    </recommendedName>
</protein>
<evidence type="ECO:0000256" key="5">
    <source>
        <dbReference type="SAM" id="MobiDB-lite"/>
    </source>
</evidence>
<dbReference type="SUPFAM" id="SSF117856">
    <property type="entry name" value="AF0104/ALDC/Ptd012-like"/>
    <property type="match status" value="1"/>
</dbReference>
<dbReference type="PANTHER" id="PTHR31500:SF68">
    <property type="entry name" value="AT-HOOK MOTIF NUCLEAR-LOCALIZED PROTEIN 14"/>
    <property type="match status" value="1"/>
</dbReference>
<name>A0AAD3SIB5_NEPGR</name>
<evidence type="ECO:0000256" key="1">
    <source>
        <dbReference type="ARBA" id="ARBA00023015"/>
    </source>
</evidence>
<keyword evidence="8" id="KW-1185">Reference proteome</keyword>
<dbReference type="GO" id="GO:0005634">
    <property type="term" value="C:nucleus"/>
    <property type="evidence" value="ECO:0007669"/>
    <property type="project" value="UniProtKB-SubCell"/>
</dbReference>
<dbReference type="Gene3D" id="3.30.1330.80">
    <property type="entry name" value="Hypothetical protein, similar to alpha- acetolactate decarboxylase, domain 2"/>
    <property type="match status" value="1"/>
</dbReference>
<dbReference type="PANTHER" id="PTHR31500">
    <property type="entry name" value="AT-HOOK MOTIF NUCLEAR-LOCALIZED PROTEIN 9"/>
    <property type="match status" value="1"/>
</dbReference>
<comment type="subcellular location">
    <subcellularLocation>
        <location evidence="4">Nucleus</location>
    </subcellularLocation>
</comment>
<dbReference type="GO" id="GO:0003680">
    <property type="term" value="F:minor groove of adenine-thymine-rich DNA binding"/>
    <property type="evidence" value="ECO:0007669"/>
    <property type="project" value="UniProtKB-UniRule"/>
</dbReference>
<accession>A0AAD3SIB5</accession>
<evidence type="ECO:0000313" key="7">
    <source>
        <dbReference type="EMBL" id="GMH11305.1"/>
    </source>
</evidence>
<comment type="domain">
    <text evidence="4">The PPC domain mediates interactions between AHL proteins.</text>
</comment>
<comment type="caution">
    <text evidence="7">The sequence shown here is derived from an EMBL/GenBank/DDBJ whole genome shotgun (WGS) entry which is preliminary data.</text>
</comment>
<gene>
    <name evidence="7" type="ORF">Nepgr_013146</name>
</gene>
<evidence type="ECO:0000256" key="2">
    <source>
        <dbReference type="ARBA" id="ARBA00023125"/>
    </source>
</evidence>
<dbReference type="InterPro" id="IPR039605">
    <property type="entry name" value="AHL"/>
</dbReference>
<sequence length="354" mass="36902">MEPNETGLRSYYQHQTGSSTFSPTGAVVSVASAANGLLLNHGITSAEGNNPVALFTHSVAGKAPATLVETVRRKRGRPRKYDTPEAAAAAKRSASSPAKKKEKLFSGTPSSFPSSKKSELVSIGNAGQGFTPHVINVAAEEDVAQKIMLFMQQTRRELCVLSASGSVSNVSLCQPATSGGNITYEGHFDILSLSGSFVCSDCGGRAGGLSACLSSTDGQIVGGGVGGPLIAAGPVEVIVGSFLFDPKKDVGLGIKGDASASTLPTRGATPTTGYRPVVESSGRFPVTRADDHQYIGGSLFMAQPTQDMHVLPLQPTNWASGLNSRSSIDYGFMGRTVHGTQESPENGDYYQMHD</sequence>